<comment type="caution">
    <text evidence="2">The sequence shown here is derived from an EMBL/GenBank/DDBJ whole genome shotgun (WGS) entry which is preliminary data.</text>
</comment>
<evidence type="ECO:0000313" key="3">
    <source>
        <dbReference type="Proteomes" id="UP001259659"/>
    </source>
</evidence>
<evidence type="ECO:0000256" key="1">
    <source>
        <dbReference type="SAM" id="MobiDB-lite"/>
    </source>
</evidence>
<feature type="region of interest" description="Disordered" evidence="1">
    <location>
        <begin position="107"/>
        <end position="126"/>
    </location>
</feature>
<proteinExistence type="predicted"/>
<dbReference type="CDD" id="cd01983">
    <property type="entry name" value="SIMIBI"/>
    <property type="match status" value="1"/>
</dbReference>
<keyword evidence="3" id="KW-1185">Reference proteome</keyword>
<gene>
    <name evidence="2" type="ORF">NDI56_04925</name>
</gene>
<accession>A0ABU2F8W3</accession>
<dbReference type="RefSeq" id="WP_310918295.1">
    <property type="nucleotide sequence ID" value="NZ_JAMQON010000001.1"/>
</dbReference>
<evidence type="ECO:0000313" key="2">
    <source>
        <dbReference type="EMBL" id="MDS0258733.1"/>
    </source>
</evidence>
<name>A0ABU2F8W3_9EURY</name>
<dbReference type="EMBL" id="JAMQON010000001">
    <property type="protein sequence ID" value="MDS0258733.1"/>
    <property type="molecule type" value="Genomic_DNA"/>
</dbReference>
<sequence>MKLLVAGGDRVDAGKTTFSVGLLAHTGARGFKPRAGNNYWFDHDDYERATKEGRLYGKDARRLADASPGAVRPEAINAVHRLWHPSPGPSKGILGQSPRQFVVDRVGDSAGGRPASSRPAADDADGVGEFVVNGTVDIPDSAAERLPLDAAPRVTSLPDFNDLMAVMHAEALAALGETIAAADRAVVESYGDIARPLEGFEPDAVAVVEPGRARVYDGRRYAKACEIATGGPGEGQLEERVENVVDLIDRTSAVRLPALDKETRADPEAVADAYDHAYDALLAAAFD</sequence>
<protein>
    <submittedName>
        <fullName evidence="2">ATPase</fullName>
    </submittedName>
</protein>
<reference evidence="2 3" key="1">
    <citation type="submission" date="2022-06" db="EMBL/GenBank/DDBJ databases">
        <title>Haloarcula sp. a new haloarchaeum isolate from saline soil.</title>
        <authorList>
            <person name="Strakova D."/>
            <person name="Galisteo C."/>
            <person name="Sanchez-Porro C."/>
            <person name="Ventosa A."/>
        </authorList>
    </citation>
    <scope>NUCLEOTIDE SEQUENCE [LARGE SCALE GENOMIC DNA]</scope>
    <source>
        <strain evidence="2 3">S1CR25-12</strain>
    </source>
</reference>
<organism evidence="2 3">
    <name type="scientific">Haloarcula saliterrae</name>
    <dbReference type="NCBI Taxonomy" id="2950534"/>
    <lineage>
        <taxon>Archaea</taxon>
        <taxon>Methanobacteriati</taxon>
        <taxon>Methanobacteriota</taxon>
        <taxon>Stenosarchaea group</taxon>
        <taxon>Halobacteria</taxon>
        <taxon>Halobacteriales</taxon>
        <taxon>Haloarculaceae</taxon>
        <taxon>Haloarcula</taxon>
    </lineage>
</organism>
<dbReference type="Proteomes" id="UP001259659">
    <property type="component" value="Unassembled WGS sequence"/>
</dbReference>